<dbReference type="Pfam" id="PF07790">
    <property type="entry name" value="Pilin_N"/>
    <property type="match status" value="1"/>
</dbReference>
<organism evidence="3 4">
    <name type="scientific">Haloarchaeobius litoreus</name>
    <dbReference type="NCBI Taxonomy" id="755306"/>
    <lineage>
        <taxon>Archaea</taxon>
        <taxon>Methanobacteriati</taxon>
        <taxon>Methanobacteriota</taxon>
        <taxon>Stenosarchaea group</taxon>
        <taxon>Halobacteria</taxon>
        <taxon>Halobacteriales</taxon>
        <taxon>Halorubellaceae</taxon>
        <taxon>Haloarchaeobius</taxon>
    </lineage>
</organism>
<evidence type="ECO:0000313" key="4">
    <source>
        <dbReference type="Proteomes" id="UP001597034"/>
    </source>
</evidence>
<dbReference type="PANTHER" id="PTHR38138:SF1">
    <property type="entry name" value="ARCHAEAL TYPE IV PILIN N-TERMINAL DOMAIN-CONTAINING PROTEIN"/>
    <property type="match status" value="1"/>
</dbReference>
<dbReference type="InterPro" id="IPR012859">
    <property type="entry name" value="Pilin_N_archaeal"/>
</dbReference>
<dbReference type="EMBL" id="JBHUDO010000003">
    <property type="protein sequence ID" value="MFD1647061.1"/>
    <property type="molecule type" value="Genomic_DNA"/>
</dbReference>
<accession>A0ABD6DL38</accession>
<dbReference type="AlphaFoldDB" id="A0ABD6DL38"/>
<dbReference type="Proteomes" id="UP001597034">
    <property type="component" value="Unassembled WGS sequence"/>
</dbReference>
<protein>
    <submittedName>
        <fullName evidence="3">Type IV pilin</fullName>
    </submittedName>
</protein>
<feature type="region of interest" description="Disordered" evidence="1">
    <location>
        <begin position="235"/>
        <end position="285"/>
    </location>
</feature>
<dbReference type="RefSeq" id="WP_256400873.1">
    <property type="nucleotide sequence ID" value="NZ_JANHJR010000003.1"/>
</dbReference>
<sequence>MLAARAVSPVVGIALLLALTVVTSSVVAVGALDLAAEQTAPPQATFDATAGASTGRVTVTHRGGEAIDVDELELVVTVDGEELRWQPPVPFFSARGFVSGPTGPFNVAADQRWTAGESASFAIAGTNSPVVSHGAVVVVTIVAEGSIVASVRSVAADRARQQPADPPQYRAGQSAASSGSTFSLPLSWSPAMSGSGSSSGSMLSLPPPWSPAMSGSVSSSGSTFSLPLSWSPAMSGSGSSSGSTLSPPPPRSPAMSGSVSSIGLLASVSGSPGTRATVVMATSGS</sequence>
<feature type="compositionally biased region" description="Low complexity" evidence="1">
    <location>
        <begin position="235"/>
        <end position="245"/>
    </location>
</feature>
<reference evidence="3 4" key="1">
    <citation type="journal article" date="2019" name="Int. J. Syst. Evol. Microbiol.">
        <title>The Global Catalogue of Microorganisms (GCM) 10K type strain sequencing project: providing services to taxonomists for standard genome sequencing and annotation.</title>
        <authorList>
            <consortium name="The Broad Institute Genomics Platform"/>
            <consortium name="The Broad Institute Genome Sequencing Center for Infectious Disease"/>
            <person name="Wu L."/>
            <person name="Ma J."/>
        </authorList>
    </citation>
    <scope>NUCLEOTIDE SEQUENCE [LARGE SCALE GENOMIC DNA]</scope>
    <source>
        <strain evidence="3 4">CGMCC 1.10390</strain>
    </source>
</reference>
<feature type="region of interest" description="Disordered" evidence="1">
    <location>
        <begin position="197"/>
        <end position="216"/>
    </location>
</feature>
<keyword evidence="4" id="KW-1185">Reference proteome</keyword>
<proteinExistence type="predicted"/>
<feature type="domain" description="Archaeal Type IV pilin N-terminal" evidence="2">
    <location>
        <begin position="5"/>
        <end position="80"/>
    </location>
</feature>
<dbReference type="PANTHER" id="PTHR38138">
    <property type="entry name" value="VNG6441H"/>
    <property type="match status" value="1"/>
</dbReference>
<evidence type="ECO:0000259" key="2">
    <source>
        <dbReference type="Pfam" id="PF07790"/>
    </source>
</evidence>
<evidence type="ECO:0000256" key="1">
    <source>
        <dbReference type="SAM" id="MobiDB-lite"/>
    </source>
</evidence>
<name>A0ABD6DL38_9EURY</name>
<evidence type="ECO:0000313" key="3">
    <source>
        <dbReference type="EMBL" id="MFD1647061.1"/>
    </source>
</evidence>
<comment type="caution">
    <text evidence="3">The sequence shown here is derived from an EMBL/GenBank/DDBJ whole genome shotgun (WGS) entry which is preliminary data.</text>
</comment>
<feature type="compositionally biased region" description="Polar residues" evidence="1">
    <location>
        <begin position="268"/>
        <end position="285"/>
    </location>
</feature>
<gene>
    <name evidence="3" type="ORF">ACFSBL_15325</name>
</gene>